<dbReference type="AlphaFoldDB" id="A0A7G9Y3B9"/>
<evidence type="ECO:0000313" key="1">
    <source>
        <dbReference type="EMBL" id="QNO42503.1"/>
    </source>
</evidence>
<proteinExistence type="predicted"/>
<reference evidence="1" key="1">
    <citation type="submission" date="2020-06" db="EMBL/GenBank/DDBJ databases">
        <title>Unique genomic features of the anaerobic methanotrophic archaea.</title>
        <authorList>
            <person name="Chadwick G.L."/>
            <person name="Skennerton C.T."/>
            <person name="Laso-Perez R."/>
            <person name="Leu A.O."/>
            <person name="Speth D.R."/>
            <person name="Yu H."/>
            <person name="Morgan-Lang C."/>
            <person name="Hatzenpichler R."/>
            <person name="Goudeau D."/>
            <person name="Malmstrom R."/>
            <person name="Brazelton W.J."/>
            <person name="Woyke T."/>
            <person name="Hallam S.J."/>
            <person name="Tyson G.W."/>
            <person name="Wegener G."/>
            <person name="Boetius A."/>
            <person name="Orphan V."/>
        </authorList>
    </citation>
    <scope>NUCLEOTIDE SEQUENCE</scope>
</reference>
<gene>
    <name evidence="1" type="ORF">PJNLLPFB_00006</name>
</gene>
<organism evidence="1">
    <name type="scientific">Candidatus Methanogaster sp. ANME-2c ERB4</name>
    <dbReference type="NCBI Taxonomy" id="2759911"/>
    <lineage>
        <taxon>Archaea</taxon>
        <taxon>Methanobacteriati</taxon>
        <taxon>Methanobacteriota</taxon>
        <taxon>Stenosarchaea group</taxon>
        <taxon>Methanomicrobia</taxon>
        <taxon>Methanosarcinales</taxon>
        <taxon>ANME-2 cluster</taxon>
        <taxon>Candidatus Methanogasteraceae</taxon>
        <taxon>Candidatus Methanogaster</taxon>
    </lineage>
</organism>
<protein>
    <submittedName>
        <fullName evidence="1">Uncharacterized protein</fullName>
    </submittedName>
</protein>
<name>A0A7G9Y3B9_9EURY</name>
<accession>A0A7G9Y3B9</accession>
<sequence>MSERKLKLLAEFEEKHRKNAQKIDNIWKLIKSIHSSPVLREWVTLESEPLCPFVIRNSETQETIVHLLLAIPGTIQGNNVSSLNQRVTRRSGSILNP</sequence>
<dbReference type="EMBL" id="MT630745">
    <property type="protein sequence ID" value="QNO42503.1"/>
    <property type="molecule type" value="Genomic_DNA"/>
</dbReference>